<keyword evidence="8" id="KW-1185">Reference proteome</keyword>
<dbReference type="Gramene" id="EFJ28376">
    <property type="protein sequence ID" value="EFJ28376"/>
    <property type="gene ID" value="SELMODRAFT_147026"/>
</dbReference>
<dbReference type="InterPro" id="IPR044810">
    <property type="entry name" value="WRKY_plant"/>
</dbReference>
<comment type="subcellular location">
    <subcellularLocation>
        <location evidence="1">Nucleus</location>
    </subcellularLocation>
</comment>
<evidence type="ECO:0000256" key="3">
    <source>
        <dbReference type="ARBA" id="ARBA00023125"/>
    </source>
</evidence>
<proteinExistence type="predicted"/>
<dbReference type="InterPro" id="IPR003657">
    <property type="entry name" value="WRKY_dom"/>
</dbReference>
<dbReference type="Pfam" id="PF10533">
    <property type="entry name" value="Plant_zn_clust"/>
    <property type="match status" value="1"/>
</dbReference>
<dbReference type="GO" id="GO:0000976">
    <property type="term" value="F:transcription cis-regulatory region binding"/>
    <property type="evidence" value="ECO:0000318"/>
    <property type="project" value="GO_Central"/>
</dbReference>
<dbReference type="SMART" id="SM00774">
    <property type="entry name" value="WRKY"/>
    <property type="match status" value="1"/>
</dbReference>
<dbReference type="PANTHER" id="PTHR31282">
    <property type="entry name" value="WRKY TRANSCRIPTION FACTOR 21-RELATED"/>
    <property type="match status" value="1"/>
</dbReference>
<dbReference type="FunCoup" id="D8RGL4">
    <property type="interactions" value="379"/>
</dbReference>
<dbReference type="InParanoid" id="D8RGL4"/>
<keyword evidence="3" id="KW-0238">DNA-binding</keyword>
<keyword evidence="2" id="KW-0805">Transcription regulation</keyword>
<dbReference type="AlphaFoldDB" id="D8RGL4"/>
<evidence type="ECO:0000313" key="7">
    <source>
        <dbReference type="EMBL" id="EFJ28376.1"/>
    </source>
</evidence>
<dbReference type="KEGG" id="smo:SELMODRAFT_147026"/>
<evidence type="ECO:0000256" key="5">
    <source>
        <dbReference type="ARBA" id="ARBA00023242"/>
    </source>
</evidence>
<dbReference type="InterPro" id="IPR036576">
    <property type="entry name" value="WRKY_dom_sf"/>
</dbReference>
<dbReference type="GO" id="GO:0005634">
    <property type="term" value="C:nucleus"/>
    <property type="evidence" value="ECO:0000318"/>
    <property type="project" value="GO_Central"/>
</dbReference>
<dbReference type="OrthoDB" id="777189at2759"/>
<dbReference type="OMA" id="MSCGGAY"/>
<dbReference type="Gene3D" id="2.20.25.80">
    <property type="entry name" value="WRKY domain"/>
    <property type="match status" value="1"/>
</dbReference>
<feature type="domain" description="WRKY" evidence="6">
    <location>
        <begin position="223"/>
        <end position="289"/>
    </location>
</feature>
<dbReference type="GeneID" id="9646627"/>
<accession>D8RGL4</accession>
<keyword evidence="4" id="KW-0804">Transcription</keyword>
<evidence type="ECO:0000256" key="4">
    <source>
        <dbReference type="ARBA" id="ARBA00023163"/>
    </source>
</evidence>
<dbReference type="STRING" id="88036.D8RGL4"/>
<evidence type="ECO:0000256" key="1">
    <source>
        <dbReference type="ARBA" id="ARBA00004123"/>
    </source>
</evidence>
<dbReference type="FunFam" id="2.20.25.80:FF:000004">
    <property type="entry name" value="WRKY transcription factor 65"/>
    <property type="match status" value="1"/>
</dbReference>
<keyword evidence="5" id="KW-0539">Nucleus</keyword>
<dbReference type="EMBL" id="GL377579">
    <property type="protein sequence ID" value="EFJ28376.1"/>
    <property type="molecule type" value="Genomic_DNA"/>
</dbReference>
<sequence>MDVDVLHYGGGSHSHTRDHYVQVAAKAGLENVHRLIDILSRDKPPVLQEDSSLAASSAMLQFKKVNSLLSRTGHARFRKGPTQPNVMTTSVFLVNHSSKDEQQESIQKLAKEEPAAGTELALGSMCFSSDNSMSSSPPPSSSRSFISSLSLEGSVTNGGLFENSVTNGTIFKPVPPKSSHPVEKCSAASILDKCRSVGKCHCFKRTRKLRVKRVISVPAVSNKIADIPQDEYSWRKYGQKPIKGSPHPRGYYKCSSLRGCPARKHVERCLDDPTMLRVTYEGEHSHGVQPR</sequence>
<dbReference type="PROSITE" id="PS50811">
    <property type="entry name" value="WRKY"/>
    <property type="match status" value="1"/>
</dbReference>
<dbReference type="SUPFAM" id="SSF118290">
    <property type="entry name" value="WRKY DNA-binding domain"/>
    <property type="match status" value="1"/>
</dbReference>
<evidence type="ECO:0000259" key="6">
    <source>
        <dbReference type="PROSITE" id="PS50811"/>
    </source>
</evidence>
<dbReference type="SMR" id="D8RGL4"/>
<evidence type="ECO:0000313" key="8">
    <source>
        <dbReference type="Proteomes" id="UP000001514"/>
    </source>
</evidence>
<protein>
    <submittedName>
        <fullName evidence="7">Uncharacterized protein WRKY_8</fullName>
    </submittedName>
</protein>
<evidence type="ECO:0000256" key="2">
    <source>
        <dbReference type="ARBA" id="ARBA00023015"/>
    </source>
</evidence>
<gene>
    <name evidence="7" type="primary">WRKY_8</name>
    <name evidence="7" type="ORF">SELMODRAFT_147026</name>
</gene>
<dbReference type="HOGENOM" id="CLU_040478_1_0_1"/>
<dbReference type="Proteomes" id="UP000001514">
    <property type="component" value="Unassembled WGS sequence"/>
</dbReference>
<dbReference type="InterPro" id="IPR018872">
    <property type="entry name" value="Zn-cluster-dom"/>
</dbReference>
<dbReference type="GO" id="GO:0003700">
    <property type="term" value="F:DNA-binding transcription factor activity"/>
    <property type="evidence" value="ECO:0000318"/>
    <property type="project" value="GO_Central"/>
</dbReference>
<dbReference type="GO" id="GO:0006355">
    <property type="term" value="P:regulation of DNA-templated transcription"/>
    <property type="evidence" value="ECO:0000318"/>
    <property type="project" value="GO_Central"/>
</dbReference>
<dbReference type="eggNOG" id="ENOG502QR3I">
    <property type="taxonomic scope" value="Eukaryota"/>
</dbReference>
<reference evidence="7 8" key="1">
    <citation type="journal article" date="2011" name="Science">
        <title>The Selaginella genome identifies genetic changes associated with the evolution of vascular plants.</title>
        <authorList>
            <person name="Banks J.A."/>
            <person name="Nishiyama T."/>
            <person name="Hasebe M."/>
            <person name="Bowman J.L."/>
            <person name="Gribskov M."/>
            <person name="dePamphilis C."/>
            <person name="Albert V.A."/>
            <person name="Aono N."/>
            <person name="Aoyama T."/>
            <person name="Ambrose B.A."/>
            <person name="Ashton N.W."/>
            <person name="Axtell M.J."/>
            <person name="Barker E."/>
            <person name="Barker M.S."/>
            <person name="Bennetzen J.L."/>
            <person name="Bonawitz N.D."/>
            <person name="Chapple C."/>
            <person name="Cheng C."/>
            <person name="Correa L.G."/>
            <person name="Dacre M."/>
            <person name="DeBarry J."/>
            <person name="Dreyer I."/>
            <person name="Elias M."/>
            <person name="Engstrom E.M."/>
            <person name="Estelle M."/>
            <person name="Feng L."/>
            <person name="Finet C."/>
            <person name="Floyd S.K."/>
            <person name="Frommer W.B."/>
            <person name="Fujita T."/>
            <person name="Gramzow L."/>
            <person name="Gutensohn M."/>
            <person name="Harholt J."/>
            <person name="Hattori M."/>
            <person name="Heyl A."/>
            <person name="Hirai T."/>
            <person name="Hiwatashi Y."/>
            <person name="Ishikawa M."/>
            <person name="Iwata M."/>
            <person name="Karol K.G."/>
            <person name="Koehler B."/>
            <person name="Kolukisaoglu U."/>
            <person name="Kubo M."/>
            <person name="Kurata T."/>
            <person name="Lalonde S."/>
            <person name="Li K."/>
            <person name="Li Y."/>
            <person name="Litt A."/>
            <person name="Lyons E."/>
            <person name="Manning G."/>
            <person name="Maruyama T."/>
            <person name="Michael T.P."/>
            <person name="Mikami K."/>
            <person name="Miyazaki S."/>
            <person name="Morinaga S."/>
            <person name="Murata T."/>
            <person name="Mueller-Roeber B."/>
            <person name="Nelson D.R."/>
            <person name="Obara M."/>
            <person name="Oguri Y."/>
            <person name="Olmstead R.G."/>
            <person name="Onodera N."/>
            <person name="Petersen B.L."/>
            <person name="Pils B."/>
            <person name="Prigge M."/>
            <person name="Rensing S.A."/>
            <person name="Riano-Pachon D.M."/>
            <person name="Roberts A.W."/>
            <person name="Sato Y."/>
            <person name="Scheller H.V."/>
            <person name="Schulz B."/>
            <person name="Schulz C."/>
            <person name="Shakirov E.V."/>
            <person name="Shibagaki N."/>
            <person name="Shinohara N."/>
            <person name="Shippen D.E."/>
            <person name="Soerensen I."/>
            <person name="Sotooka R."/>
            <person name="Sugimoto N."/>
            <person name="Sugita M."/>
            <person name="Sumikawa N."/>
            <person name="Tanurdzic M."/>
            <person name="Theissen G."/>
            <person name="Ulvskov P."/>
            <person name="Wakazuki S."/>
            <person name="Weng J.K."/>
            <person name="Willats W.W."/>
            <person name="Wipf D."/>
            <person name="Wolf P.G."/>
            <person name="Yang L."/>
            <person name="Zimmer A.D."/>
            <person name="Zhu Q."/>
            <person name="Mitros T."/>
            <person name="Hellsten U."/>
            <person name="Loque D."/>
            <person name="Otillar R."/>
            <person name="Salamov A."/>
            <person name="Schmutz J."/>
            <person name="Shapiro H."/>
            <person name="Lindquist E."/>
            <person name="Lucas S."/>
            <person name="Rokhsar D."/>
            <person name="Grigoriev I.V."/>
        </authorList>
    </citation>
    <scope>NUCLEOTIDE SEQUENCE [LARGE SCALE GENOMIC DNA]</scope>
</reference>
<organism evidence="8">
    <name type="scientific">Selaginella moellendorffii</name>
    <name type="common">Spikemoss</name>
    <dbReference type="NCBI Taxonomy" id="88036"/>
    <lineage>
        <taxon>Eukaryota</taxon>
        <taxon>Viridiplantae</taxon>
        <taxon>Streptophyta</taxon>
        <taxon>Embryophyta</taxon>
        <taxon>Tracheophyta</taxon>
        <taxon>Lycopodiopsida</taxon>
        <taxon>Selaginellales</taxon>
        <taxon>Selaginellaceae</taxon>
        <taxon>Selaginella</taxon>
    </lineage>
</organism>
<dbReference type="Pfam" id="PF03106">
    <property type="entry name" value="WRKY"/>
    <property type="match status" value="1"/>
</dbReference>
<name>D8RGL4_SELML</name>